<proteinExistence type="predicted"/>
<dbReference type="OrthoDB" id="10653936at2759"/>
<dbReference type="KEGG" id="dfa:DFA_05700"/>
<protein>
    <recommendedName>
        <fullName evidence="3">Armadillo-like helical domain-containing protein</fullName>
    </recommendedName>
</protein>
<dbReference type="GeneID" id="14875296"/>
<evidence type="ECO:0000313" key="1">
    <source>
        <dbReference type="EMBL" id="EGG23567.1"/>
    </source>
</evidence>
<organism evidence="1 2">
    <name type="scientific">Cavenderia fasciculata</name>
    <name type="common">Slime mold</name>
    <name type="synonym">Dictyostelium fasciculatum</name>
    <dbReference type="NCBI Taxonomy" id="261658"/>
    <lineage>
        <taxon>Eukaryota</taxon>
        <taxon>Amoebozoa</taxon>
        <taxon>Evosea</taxon>
        <taxon>Eumycetozoa</taxon>
        <taxon>Dictyostelia</taxon>
        <taxon>Acytosteliales</taxon>
        <taxon>Cavenderiaceae</taxon>
        <taxon>Cavenderia</taxon>
    </lineage>
</organism>
<keyword evidence="2" id="KW-1185">Reference proteome</keyword>
<dbReference type="RefSeq" id="XP_004361418.1">
    <property type="nucleotide sequence ID" value="XM_004361361.1"/>
</dbReference>
<evidence type="ECO:0008006" key="3">
    <source>
        <dbReference type="Google" id="ProtNLM"/>
    </source>
</evidence>
<dbReference type="EMBL" id="GL883008">
    <property type="protein sequence ID" value="EGG23567.1"/>
    <property type="molecule type" value="Genomic_DNA"/>
</dbReference>
<gene>
    <name evidence="1" type="ORF">DFA_05700</name>
</gene>
<accession>F4PM67</accession>
<evidence type="ECO:0000313" key="2">
    <source>
        <dbReference type="Proteomes" id="UP000007797"/>
    </source>
</evidence>
<sequence length="371" mass="43456">MKSEDKKDRKKVKQRMTRNTSYIMEKETTYYAIGLSNTINSLLEDEDYLLQEGACKMVTYLSNMNYMPPHETTDTMLAIIQKTSSETLINEIAKIFHQLLDQHHFTIDINFELMCSILFSIGHHYDSNIDTQRFAKIPIYNAISLLNYMSYSFEYLIIEKRDDHPIKSILDRGRTELFFSCIMSTLNKCENDTFQNIVKLIVVIYNVMDPLQKSQVSPTLSQKFKTILSDERKIMFIQVLENGPVKNKLMEQFLHDSVNKTMGRAYESKAQSADAMERLSKYFLRCLPIYPTSRTSRALELYTTLCNHWLQSILSTDYHSNQQQQYDWKRLLQDFTDFDELIQMDINKAVDAKLVDCNLKIMILIIQSKSS</sequence>
<dbReference type="Proteomes" id="UP000007797">
    <property type="component" value="Unassembled WGS sequence"/>
</dbReference>
<reference evidence="2" key="1">
    <citation type="journal article" date="2011" name="Genome Res.">
        <title>Phylogeny-wide analysis of social amoeba genomes highlights ancient origins for complex intercellular communication.</title>
        <authorList>
            <person name="Heidel A.J."/>
            <person name="Lawal H.M."/>
            <person name="Felder M."/>
            <person name="Schilde C."/>
            <person name="Helps N.R."/>
            <person name="Tunggal B."/>
            <person name="Rivero F."/>
            <person name="John U."/>
            <person name="Schleicher M."/>
            <person name="Eichinger L."/>
            <person name="Platzer M."/>
            <person name="Noegel A.A."/>
            <person name="Schaap P."/>
            <person name="Gloeckner G."/>
        </authorList>
    </citation>
    <scope>NUCLEOTIDE SEQUENCE [LARGE SCALE GENOMIC DNA]</scope>
    <source>
        <strain evidence="2">SH3</strain>
    </source>
</reference>
<dbReference type="OMA" id="PEICVEF"/>
<dbReference type="AlphaFoldDB" id="F4PM67"/>
<name>F4PM67_CACFS</name>